<name>A0A371IBF1_MUCPR</name>
<keyword evidence="5" id="KW-1185">Reference proteome</keyword>
<protein>
    <submittedName>
        <fullName evidence="4">Peptidyl-prolyl cis-trans isomerase CYP95</fullName>
    </submittedName>
</protein>
<dbReference type="SUPFAM" id="SSF50891">
    <property type="entry name" value="Cyclophilin-like"/>
    <property type="match status" value="1"/>
</dbReference>
<dbReference type="Proteomes" id="UP000257109">
    <property type="component" value="Unassembled WGS sequence"/>
</dbReference>
<feature type="compositionally biased region" description="Basic and acidic residues" evidence="2">
    <location>
        <begin position="250"/>
        <end position="261"/>
    </location>
</feature>
<feature type="domain" description="PPIase cyclophilin-type" evidence="3">
    <location>
        <begin position="20"/>
        <end position="125"/>
    </location>
</feature>
<accession>A0A371IBF1</accession>
<comment type="similarity">
    <text evidence="1">Belongs to the cyclophilin-type PPIase family.</text>
</comment>
<organism evidence="4 5">
    <name type="scientific">Mucuna pruriens</name>
    <name type="common">Velvet bean</name>
    <name type="synonym">Dolichos pruriens</name>
    <dbReference type="NCBI Taxonomy" id="157652"/>
    <lineage>
        <taxon>Eukaryota</taxon>
        <taxon>Viridiplantae</taxon>
        <taxon>Streptophyta</taxon>
        <taxon>Embryophyta</taxon>
        <taxon>Tracheophyta</taxon>
        <taxon>Spermatophyta</taxon>
        <taxon>Magnoliopsida</taxon>
        <taxon>eudicotyledons</taxon>
        <taxon>Gunneridae</taxon>
        <taxon>Pentapetalae</taxon>
        <taxon>rosids</taxon>
        <taxon>fabids</taxon>
        <taxon>Fabales</taxon>
        <taxon>Fabaceae</taxon>
        <taxon>Papilionoideae</taxon>
        <taxon>50 kb inversion clade</taxon>
        <taxon>NPAAA clade</taxon>
        <taxon>indigoferoid/millettioid clade</taxon>
        <taxon>Phaseoleae</taxon>
        <taxon>Mucuna</taxon>
    </lineage>
</organism>
<dbReference type="PANTHER" id="PTHR11071">
    <property type="entry name" value="PEPTIDYL-PROLYL CIS-TRANS ISOMERASE"/>
    <property type="match status" value="1"/>
</dbReference>
<dbReference type="PANTHER" id="PTHR11071:SF561">
    <property type="entry name" value="PEPTIDYL-PROLYL CIS-TRANS ISOMERASE D-RELATED"/>
    <property type="match status" value="1"/>
</dbReference>
<proteinExistence type="inferred from homology"/>
<evidence type="ECO:0000259" key="3">
    <source>
        <dbReference type="PROSITE" id="PS50072"/>
    </source>
</evidence>
<dbReference type="PROSITE" id="PS50072">
    <property type="entry name" value="CSA_PPIASE_2"/>
    <property type="match status" value="1"/>
</dbReference>
<dbReference type="GO" id="GO:0006457">
    <property type="term" value="P:protein folding"/>
    <property type="evidence" value="ECO:0007669"/>
    <property type="project" value="TreeGrafter"/>
</dbReference>
<dbReference type="GO" id="GO:0003755">
    <property type="term" value="F:peptidyl-prolyl cis-trans isomerase activity"/>
    <property type="evidence" value="ECO:0007669"/>
    <property type="project" value="InterPro"/>
</dbReference>
<evidence type="ECO:0000256" key="1">
    <source>
        <dbReference type="ARBA" id="ARBA00007365"/>
    </source>
</evidence>
<feature type="non-terminal residue" evidence="4">
    <location>
        <position position="1"/>
    </location>
</feature>
<sequence>MTKKENPLTFMDVSVDGDPVERMVFEGGDFVNRNGTGGESIYGSKFPDESTMLNHDAPGLLSMAIADRDTLGSHFTISLKADHLDREHVVFGKIVQVYNVLKKIEEMGDEEGHPTVIVKIINCGEYSEGENYLAHLENNNINKSLISIDYMDHTILLDLLNVLCSGLRKKEKEKILYSSESGSSSDFDTQSLKTERGWIIQEKRRKGKLNKSSEDRRKRTKYYSSESGSSSDSDSESSETEGINSFESDSDLKTSAELDMS</sequence>
<reference evidence="4" key="1">
    <citation type="submission" date="2018-05" db="EMBL/GenBank/DDBJ databases">
        <title>Draft genome of Mucuna pruriens seed.</title>
        <authorList>
            <person name="Nnadi N.E."/>
            <person name="Vos R."/>
            <person name="Hasami M.H."/>
            <person name="Devisetty U.K."/>
            <person name="Aguiy J.C."/>
        </authorList>
    </citation>
    <scope>NUCLEOTIDE SEQUENCE [LARGE SCALE GENOMIC DNA]</scope>
    <source>
        <strain evidence="4">JCA_2017</strain>
    </source>
</reference>
<dbReference type="InterPro" id="IPR002130">
    <property type="entry name" value="Cyclophilin-type_PPIase_dom"/>
</dbReference>
<comment type="caution">
    <text evidence="4">The sequence shown here is derived from an EMBL/GenBank/DDBJ whole genome shotgun (WGS) entry which is preliminary data.</text>
</comment>
<evidence type="ECO:0000256" key="2">
    <source>
        <dbReference type="SAM" id="MobiDB-lite"/>
    </source>
</evidence>
<evidence type="ECO:0000313" key="4">
    <source>
        <dbReference type="EMBL" id="RDY12372.1"/>
    </source>
</evidence>
<dbReference type="OrthoDB" id="1166594at2759"/>
<dbReference type="InterPro" id="IPR029000">
    <property type="entry name" value="Cyclophilin-like_dom_sf"/>
</dbReference>
<keyword evidence="4" id="KW-0413">Isomerase</keyword>
<dbReference type="GO" id="GO:0016018">
    <property type="term" value="F:cyclosporin A binding"/>
    <property type="evidence" value="ECO:0007669"/>
    <property type="project" value="TreeGrafter"/>
</dbReference>
<dbReference type="Pfam" id="PF00160">
    <property type="entry name" value="Pro_isomerase"/>
    <property type="match status" value="1"/>
</dbReference>
<evidence type="ECO:0000313" key="5">
    <source>
        <dbReference type="Proteomes" id="UP000257109"/>
    </source>
</evidence>
<dbReference type="AlphaFoldDB" id="A0A371IBF1"/>
<dbReference type="EMBL" id="QJKJ01000480">
    <property type="protein sequence ID" value="RDY12372.1"/>
    <property type="molecule type" value="Genomic_DNA"/>
</dbReference>
<dbReference type="Gene3D" id="2.40.100.10">
    <property type="entry name" value="Cyclophilin-like"/>
    <property type="match status" value="1"/>
</dbReference>
<dbReference type="GO" id="GO:0005737">
    <property type="term" value="C:cytoplasm"/>
    <property type="evidence" value="ECO:0007669"/>
    <property type="project" value="TreeGrafter"/>
</dbReference>
<feature type="region of interest" description="Disordered" evidence="2">
    <location>
        <begin position="204"/>
        <end position="261"/>
    </location>
</feature>
<gene>
    <name evidence="4" type="primary">CYP95</name>
    <name evidence="4" type="ORF">CR513_02853</name>
</gene>
<dbReference type="STRING" id="157652.A0A371IBF1"/>